<dbReference type="Gene3D" id="1.10.10.10">
    <property type="entry name" value="Winged helix-like DNA-binding domain superfamily/Winged helix DNA-binding domain"/>
    <property type="match status" value="1"/>
</dbReference>
<dbReference type="Gene3D" id="3.40.190.10">
    <property type="entry name" value="Periplasmic binding protein-like II"/>
    <property type="match status" value="2"/>
</dbReference>
<dbReference type="Pfam" id="PF03466">
    <property type="entry name" value="LysR_substrate"/>
    <property type="match status" value="1"/>
</dbReference>
<feature type="domain" description="HTH lysR-type" evidence="6">
    <location>
        <begin position="6"/>
        <end position="63"/>
    </location>
</feature>
<comment type="caution">
    <text evidence="7">The sequence shown here is derived from an EMBL/GenBank/DDBJ whole genome shotgun (WGS) entry which is preliminary data.</text>
</comment>
<dbReference type="InterPro" id="IPR005119">
    <property type="entry name" value="LysR_subst-bd"/>
</dbReference>
<dbReference type="PROSITE" id="PS50931">
    <property type="entry name" value="HTH_LYSR"/>
    <property type="match status" value="1"/>
</dbReference>
<dbReference type="PANTHER" id="PTHR30118:SF15">
    <property type="entry name" value="TRANSCRIPTIONAL REGULATORY PROTEIN"/>
    <property type="match status" value="1"/>
</dbReference>
<name>A0ABV7I6U7_9HYPH</name>
<protein>
    <submittedName>
        <fullName evidence="7">LysR family transcriptional regulator</fullName>
    </submittedName>
</protein>
<evidence type="ECO:0000256" key="1">
    <source>
        <dbReference type="ARBA" id="ARBA00009437"/>
    </source>
</evidence>
<dbReference type="InterPro" id="IPR036388">
    <property type="entry name" value="WH-like_DNA-bd_sf"/>
</dbReference>
<comment type="similarity">
    <text evidence="1">Belongs to the LysR transcriptional regulatory family.</text>
</comment>
<evidence type="ECO:0000256" key="4">
    <source>
        <dbReference type="ARBA" id="ARBA00023125"/>
    </source>
</evidence>
<dbReference type="Pfam" id="PF00126">
    <property type="entry name" value="HTH_1"/>
    <property type="match status" value="1"/>
</dbReference>
<evidence type="ECO:0000256" key="2">
    <source>
        <dbReference type="ARBA" id="ARBA00022458"/>
    </source>
</evidence>
<dbReference type="PRINTS" id="PR00039">
    <property type="entry name" value="HTHLYSR"/>
</dbReference>
<evidence type="ECO:0000259" key="6">
    <source>
        <dbReference type="PROSITE" id="PS50931"/>
    </source>
</evidence>
<dbReference type="EMBL" id="JBHRTG010000019">
    <property type="protein sequence ID" value="MFC3166377.1"/>
    <property type="molecule type" value="Genomic_DNA"/>
</dbReference>
<organism evidence="7 8">
    <name type="scientific">Ciceribacter thiooxidans</name>
    <dbReference type="NCBI Taxonomy" id="1969821"/>
    <lineage>
        <taxon>Bacteria</taxon>
        <taxon>Pseudomonadati</taxon>
        <taxon>Pseudomonadota</taxon>
        <taxon>Alphaproteobacteria</taxon>
        <taxon>Hyphomicrobiales</taxon>
        <taxon>Rhizobiaceae</taxon>
        <taxon>Ciceribacter</taxon>
    </lineage>
</organism>
<keyword evidence="4" id="KW-0238">DNA-binding</keyword>
<sequence>MNLSSFDLNLLRVLDALLHEQSTVKAGERIGLSQPAVSSALGRLRHALNDPLFVREGQRLVPTEYARRLEFPLRHILEDVEALLAGPESFDPANAEQSFKISGSDFFAEMLMPSLANALSRLAPKIQVQLVDLVPDNYVGTLERHGIDLAFVPKIDFPTWTDNAPAFRSRFVMIARSGHPRLAHAEVRAGEIVPIDLFCDLGHVVFSPEGKLKAMGDAALARIGRERRVVMTMPVFGGVTNAVAGSDLVALLPEQLARKVAPRLGLAIYTPPMPINPVQICMIWHRRNTNHPTHRWLRDLVLELLAPLNDDEERA</sequence>
<evidence type="ECO:0000256" key="3">
    <source>
        <dbReference type="ARBA" id="ARBA00023015"/>
    </source>
</evidence>
<dbReference type="SUPFAM" id="SSF53850">
    <property type="entry name" value="Periplasmic binding protein-like II"/>
    <property type="match status" value="1"/>
</dbReference>
<dbReference type="InterPro" id="IPR000847">
    <property type="entry name" value="LysR_HTH_N"/>
</dbReference>
<dbReference type="SUPFAM" id="SSF46785">
    <property type="entry name" value="Winged helix' DNA-binding domain"/>
    <property type="match status" value="1"/>
</dbReference>
<proteinExistence type="inferred from homology"/>
<evidence type="ECO:0000256" key="5">
    <source>
        <dbReference type="ARBA" id="ARBA00023163"/>
    </source>
</evidence>
<dbReference type="PANTHER" id="PTHR30118">
    <property type="entry name" value="HTH-TYPE TRANSCRIPTIONAL REGULATOR LEUO-RELATED"/>
    <property type="match status" value="1"/>
</dbReference>
<accession>A0ABV7I6U7</accession>
<dbReference type="InterPro" id="IPR036390">
    <property type="entry name" value="WH_DNA-bd_sf"/>
</dbReference>
<dbReference type="Proteomes" id="UP001595647">
    <property type="component" value="Unassembled WGS sequence"/>
</dbReference>
<dbReference type="InterPro" id="IPR037402">
    <property type="entry name" value="YidZ_PBP2"/>
</dbReference>
<evidence type="ECO:0000313" key="7">
    <source>
        <dbReference type="EMBL" id="MFC3166377.1"/>
    </source>
</evidence>
<keyword evidence="8" id="KW-1185">Reference proteome</keyword>
<keyword evidence="3" id="KW-0805">Transcription regulation</keyword>
<evidence type="ECO:0000313" key="8">
    <source>
        <dbReference type="Proteomes" id="UP001595647"/>
    </source>
</evidence>
<reference evidence="8" key="1">
    <citation type="journal article" date="2019" name="Int. J. Syst. Evol. Microbiol.">
        <title>The Global Catalogue of Microorganisms (GCM) 10K type strain sequencing project: providing services to taxonomists for standard genome sequencing and annotation.</title>
        <authorList>
            <consortium name="The Broad Institute Genomics Platform"/>
            <consortium name="The Broad Institute Genome Sequencing Center for Infectious Disease"/>
            <person name="Wu L."/>
            <person name="Ma J."/>
        </authorList>
    </citation>
    <scope>NUCLEOTIDE SEQUENCE [LARGE SCALE GENOMIC DNA]</scope>
    <source>
        <strain evidence="8">KCTC 52231</strain>
    </source>
</reference>
<dbReference type="RefSeq" id="WP_182307798.1">
    <property type="nucleotide sequence ID" value="NZ_CP059897.1"/>
</dbReference>
<dbReference type="CDD" id="cd08417">
    <property type="entry name" value="PBP2_Nitroaromatics_like"/>
    <property type="match status" value="1"/>
</dbReference>
<dbReference type="InterPro" id="IPR050389">
    <property type="entry name" value="LysR-type_TF"/>
</dbReference>
<gene>
    <name evidence="7" type="ORF">ACFOHV_24150</name>
</gene>
<keyword evidence="2" id="KW-0536">Nodulation</keyword>
<keyword evidence="5" id="KW-0804">Transcription</keyword>